<dbReference type="EMBL" id="JBHSMZ010000007">
    <property type="protein sequence ID" value="MFC5549259.1"/>
    <property type="molecule type" value="Genomic_DNA"/>
</dbReference>
<dbReference type="Gene3D" id="3.30.565.60">
    <property type="match status" value="1"/>
</dbReference>
<accession>A0ABW0RXD1</accession>
<gene>
    <name evidence="2" type="ORF">ACFPO9_12140</name>
</gene>
<comment type="caution">
    <text evidence="2">The sequence shown here is derived from an EMBL/GenBank/DDBJ whole genome shotgun (WGS) entry which is preliminary data.</text>
</comment>
<proteinExistence type="predicted"/>
<dbReference type="Pfam" id="PF04326">
    <property type="entry name" value="SLFN_AlbA_2"/>
    <property type="match status" value="1"/>
</dbReference>
<organism evidence="2 3">
    <name type="scientific">Massilia aerilata</name>
    <dbReference type="NCBI Taxonomy" id="453817"/>
    <lineage>
        <taxon>Bacteria</taxon>
        <taxon>Pseudomonadati</taxon>
        <taxon>Pseudomonadota</taxon>
        <taxon>Betaproteobacteria</taxon>
        <taxon>Burkholderiales</taxon>
        <taxon>Oxalobacteraceae</taxon>
        <taxon>Telluria group</taxon>
        <taxon>Massilia</taxon>
    </lineage>
</organism>
<dbReference type="Pfam" id="PF13749">
    <property type="entry name" value="HATPase_c_4"/>
    <property type="match status" value="1"/>
</dbReference>
<evidence type="ECO:0000313" key="3">
    <source>
        <dbReference type="Proteomes" id="UP001596086"/>
    </source>
</evidence>
<evidence type="ECO:0000259" key="1">
    <source>
        <dbReference type="Pfam" id="PF04326"/>
    </source>
</evidence>
<dbReference type="Gene3D" id="3.30.950.30">
    <property type="entry name" value="Schlafen, AAA domain"/>
    <property type="match status" value="1"/>
</dbReference>
<keyword evidence="3" id="KW-1185">Reference proteome</keyword>
<dbReference type="Proteomes" id="UP001596086">
    <property type="component" value="Unassembled WGS sequence"/>
</dbReference>
<dbReference type="RefSeq" id="WP_379771041.1">
    <property type="nucleotide sequence ID" value="NZ_JBHSMZ010000007.1"/>
</dbReference>
<dbReference type="InterPro" id="IPR007421">
    <property type="entry name" value="Schlafen_AlbA_2_dom"/>
</dbReference>
<dbReference type="InterPro" id="IPR038461">
    <property type="entry name" value="Schlafen_AlbA_2_dom_sf"/>
</dbReference>
<name>A0ABW0RXD1_9BURK</name>
<dbReference type="InterPro" id="IPR038475">
    <property type="entry name" value="RecG_C_sf"/>
</dbReference>
<evidence type="ECO:0000313" key="2">
    <source>
        <dbReference type="EMBL" id="MFC5549259.1"/>
    </source>
</evidence>
<sequence length="665" mass="75608">MKFDLSTIADLAAFSETVSLECKLAQGEDGKGAVPKDFWRTYSAMANTQGGIVLLGIREQAGKFSIAGIEDIDRVRRDLFNNLNNQSKVSTNLLLDSDVEEVSLEGKKVLAVHIPQAPRKRMPVFLNGQPLGNTWRRLNDGDRLCDEETVKRMLAEQIEDVRDRRVLPHYGLADLDQESVRIYRQMLKDESPAHPWLELTDADFLRQIGAWRRDRESGDEGLTLAGLLMFGKWSSIQEAVPHYFVDYQERPEARTERRWVDRLVPDGTWSGNVFDFYRRVYRKLVTDLKVPFALKDGQRQDDTPVHEALREALVNALVHADYTGRVSVLIVKRPDMFGFRNPGCLRLPLEQVLQGGESDCRNRLMHQMFLMIGLGERAGSGMPKILSGWRSQHWRQPLLREKNEPDQTLLELHMLDLLPDAVVQQLRARFGETFDTLDHGERLIMATASIEQVVNHARLIEILDLHPHDLSMKLARLERDGLLQSSGQSRGKVYYLQGERPLSPEDVFPASSTDTFSLPGVIEFTSGGKTVRFVPNVPSSVHSITSSVHNDALDRDSDGCLLAQRLDAPVVDDLQAISADLKEELEQRAALPRSKPRLNPAEMEPVILSVCRGRYIRLNVLAELLNRNPDALRRQYMDKLVKSQQMLRAFPTKPNHEMQSYRTKD</sequence>
<dbReference type="PANTHER" id="PTHR30595">
    <property type="entry name" value="GLPR-RELATED TRANSCRIPTIONAL REPRESSOR"/>
    <property type="match status" value="1"/>
</dbReference>
<protein>
    <submittedName>
        <fullName evidence="2">RNA-binding domain-containing protein</fullName>
    </submittedName>
</protein>
<reference evidence="3" key="1">
    <citation type="journal article" date="2019" name="Int. J. Syst. Evol. Microbiol.">
        <title>The Global Catalogue of Microorganisms (GCM) 10K type strain sequencing project: providing services to taxonomists for standard genome sequencing and annotation.</title>
        <authorList>
            <consortium name="The Broad Institute Genomics Platform"/>
            <consortium name="The Broad Institute Genome Sequencing Center for Infectious Disease"/>
            <person name="Wu L."/>
            <person name="Ma J."/>
        </authorList>
    </citation>
    <scope>NUCLEOTIDE SEQUENCE [LARGE SCALE GENOMIC DNA]</scope>
    <source>
        <strain evidence="3">CGMCC 4.5798</strain>
    </source>
</reference>
<dbReference type="PANTHER" id="PTHR30595:SF6">
    <property type="entry name" value="SCHLAFEN ALBA-2 DOMAIN-CONTAINING PROTEIN"/>
    <property type="match status" value="1"/>
</dbReference>
<feature type="domain" description="Schlafen AlbA-2" evidence="1">
    <location>
        <begin position="19"/>
        <end position="124"/>
    </location>
</feature>